<dbReference type="RefSeq" id="WP_013676439.1">
    <property type="nucleotide sequence ID" value="NC_015312.1"/>
</dbReference>
<evidence type="ECO:0000313" key="2">
    <source>
        <dbReference type="EMBL" id="AEA26525.1"/>
    </source>
</evidence>
<proteinExistence type="predicted"/>
<dbReference type="OrthoDB" id="10013922at2"/>
<accession>F4CXF1</accession>
<feature type="transmembrane region" description="Helical" evidence="1">
    <location>
        <begin position="19"/>
        <end position="37"/>
    </location>
</feature>
<keyword evidence="1" id="KW-1133">Transmembrane helix</keyword>
<gene>
    <name evidence="2" type="ordered locus">Psed_4367</name>
</gene>
<dbReference type="Proteomes" id="UP000007809">
    <property type="component" value="Chromosome"/>
</dbReference>
<dbReference type="AlphaFoldDB" id="F4CXF1"/>
<reference evidence="2 3" key="1">
    <citation type="journal article" date="2011" name="J. Bacteriol.">
        <title>Genome sequence of the 1,4-dioxane-degrading Pseudonocardia dioxanivorans strain CB1190.</title>
        <authorList>
            <person name="Sales C.M."/>
            <person name="Mahendra S."/>
            <person name="Grostern A."/>
            <person name="Parales R.E."/>
            <person name="Goodwin L.A."/>
            <person name="Woyke T."/>
            <person name="Nolan M."/>
            <person name="Lapidus A."/>
            <person name="Chertkov O."/>
            <person name="Ovchinnikova G."/>
            <person name="Sczyrba A."/>
            <person name="Alvarez-Cohen L."/>
        </authorList>
    </citation>
    <scope>NUCLEOTIDE SEQUENCE [LARGE SCALE GENOMIC DNA]</scope>
    <source>
        <strain evidence="3">ATCC 55486 / DSM 44775 / JCM 13855 / CB1190</strain>
    </source>
</reference>
<keyword evidence="3" id="KW-1185">Reference proteome</keyword>
<name>F4CXF1_PSEUX</name>
<keyword evidence="1" id="KW-0472">Membrane</keyword>
<organism evidence="2 3">
    <name type="scientific">Pseudonocardia dioxanivorans (strain ATCC 55486 / DSM 44775 / JCM 13855 / CB1190)</name>
    <dbReference type="NCBI Taxonomy" id="675635"/>
    <lineage>
        <taxon>Bacteria</taxon>
        <taxon>Bacillati</taxon>
        <taxon>Actinomycetota</taxon>
        <taxon>Actinomycetes</taxon>
        <taxon>Pseudonocardiales</taxon>
        <taxon>Pseudonocardiaceae</taxon>
        <taxon>Pseudonocardia</taxon>
    </lineage>
</organism>
<sequence length="119" mass="11856">MDTLVATAASPTLPRRGRWVVAIVVALLVACVGMLGTEAAASTPAGIVGGHHVVHDLHCEPFTAIAATAQVEVTPDAVPSDAVVRDAAACGPAVAVALGIPAAGPHGRDLLVEIGVDRN</sequence>
<evidence type="ECO:0000313" key="3">
    <source>
        <dbReference type="Proteomes" id="UP000007809"/>
    </source>
</evidence>
<protein>
    <submittedName>
        <fullName evidence="2">Uncharacterized protein</fullName>
    </submittedName>
</protein>
<dbReference type="KEGG" id="pdx:Psed_4367"/>
<keyword evidence="1" id="KW-0812">Transmembrane</keyword>
<dbReference type="EMBL" id="CP002593">
    <property type="protein sequence ID" value="AEA26525.1"/>
    <property type="molecule type" value="Genomic_DNA"/>
</dbReference>
<dbReference type="STRING" id="675635.Psed_4367"/>
<evidence type="ECO:0000256" key="1">
    <source>
        <dbReference type="SAM" id="Phobius"/>
    </source>
</evidence>
<dbReference type="HOGENOM" id="CLU_2059435_0_0_11"/>